<protein>
    <submittedName>
        <fullName evidence="1">Uncharacterized protein</fullName>
    </submittedName>
</protein>
<comment type="caution">
    <text evidence="1">The sequence shown here is derived from an EMBL/GenBank/DDBJ whole genome shotgun (WGS) entry which is preliminary data.</text>
</comment>
<accession>A0A9W6DEN8</accession>
<keyword evidence="2" id="KW-1185">Reference proteome</keyword>
<organism evidence="1 2">
    <name type="scientific">Vallitalea longa</name>
    <dbReference type="NCBI Taxonomy" id="2936439"/>
    <lineage>
        <taxon>Bacteria</taxon>
        <taxon>Bacillati</taxon>
        <taxon>Bacillota</taxon>
        <taxon>Clostridia</taxon>
        <taxon>Lachnospirales</taxon>
        <taxon>Vallitaleaceae</taxon>
        <taxon>Vallitalea</taxon>
    </lineage>
</organism>
<reference evidence="1" key="1">
    <citation type="submission" date="2022-06" db="EMBL/GenBank/DDBJ databases">
        <title>Vallitalea longa sp. nov., an anaerobic bacterium isolated from marine sediment.</title>
        <authorList>
            <person name="Hirano S."/>
            <person name="Terahara T."/>
            <person name="Mori K."/>
            <person name="Hamada M."/>
            <person name="Matsumoto R."/>
            <person name="Kobayashi T."/>
        </authorList>
    </citation>
    <scope>NUCLEOTIDE SEQUENCE</scope>
    <source>
        <strain evidence="1">SH18-1</strain>
    </source>
</reference>
<gene>
    <name evidence="1" type="ORF">SH1V18_11180</name>
</gene>
<dbReference type="AlphaFoldDB" id="A0A9W6DEN8"/>
<dbReference type="RefSeq" id="WP_281813139.1">
    <property type="nucleotide sequence ID" value="NZ_BRLB01000001.1"/>
</dbReference>
<evidence type="ECO:0000313" key="2">
    <source>
        <dbReference type="Proteomes" id="UP001144256"/>
    </source>
</evidence>
<sequence length="148" mass="16644">MSDFVNRIIGLFLVFILLVLAPLLIQSLSRDLTIKRSILSEMTNFIDKVTDTGQISELEITDFYTGCSSYGAIVDVQIKHYMRIINPDGKGSTYCTYVLSDKLTNWDQGDIIEVDVNAIDYTGAQKISAYFNKISTPKLNFQLAGMIR</sequence>
<evidence type="ECO:0000313" key="1">
    <source>
        <dbReference type="EMBL" id="GKX28638.1"/>
    </source>
</evidence>
<proteinExistence type="predicted"/>
<dbReference type="EMBL" id="BRLB01000001">
    <property type="protein sequence ID" value="GKX28638.1"/>
    <property type="molecule type" value="Genomic_DNA"/>
</dbReference>
<name>A0A9W6DEN8_9FIRM</name>
<dbReference type="Proteomes" id="UP001144256">
    <property type="component" value="Unassembled WGS sequence"/>
</dbReference>